<name>A0A9W5YE72_9FIRM</name>
<evidence type="ECO:0000256" key="7">
    <source>
        <dbReference type="ARBA" id="ARBA00023224"/>
    </source>
</evidence>
<keyword evidence="14" id="KW-1185">Reference proteome</keyword>
<dbReference type="GO" id="GO:0005886">
    <property type="term" value="C:plasma membrane"/>
    <property type="evidence" value="ECO:0007669"/>
    <property type="project" value="UniProtKB-SubCell"/>
</dbReference>
<accession>A0A9W5YE72</accession>
<evidence type="ECO:0000256" key="1">
    <source>
        <dbReference type="ARBA" id="ARBA00004651"/>
    </source>
</evidence>
<dbReference type="Proteomes" id="UP001144256">
    <property type="component" value="Unassembled WGS sequence"/>
</dbReference>
<dbReference type="SUPFAM" id="SSF103190">
    <property type="entry name" value="Sensory domain-like"/>
    <property type="match status" value="1"/>
</dbReference>
<dbReference type="EMBL" id="BRLB01000013">
    <property type="protein sequence ID" value="GKX31016.1"/>
    <property type="molecule type" value="Genomic_DNA"/>
</dbReference>
<evidence type="ECO:0000256" key="4">
    <source>
        <dbReference type="ARBA" id="ARBA00022692"/>
    </source>
</evidence>
<dbReference type="SMART" id="SM00283">
    <property type="entry name" value="MA"/>
    <property type="match status" value="1"/>
</dbReference>
<dbReference type="Gene3D" id="1.10.8.500">
    <property type="entry name" value="HAMP domain in histidine kinase"/>
    <property type="match status" value="1"/>
</dbReference>
<dbReference type="AlphaFoldDB" id="A0A9W5YE72"/>
<evidence type="ECO:0000256" key="8">
    <source>
        <dbReference type="ARBA" id="ARBA00029447"/>
    </source>
</evidence>
<dbReference type="PROSITE" id="PS50885">
    <property type="entry name" value="HAMP"/>
    <property type="match status" value="1"/>
</dbReference>
<organism evidence="13 14">
    <name type="scientific">Vallitalea longa</name>
    <dbReference type="NCBI Taxonomy" id="2936439"/>
    <lineage>
        <taxon>Bacteria</taxon>
        <taxon>Bacillati</taxon>
        <taxon>Bacillota</taxon>
        <taxon>Clostridia</taxon>
        <taxon>Lachnospirales</taxon>
        <taxon>Vallitaleaceae</taxon>
        <taxon>Vallitalea</taxon>
    </lineage>
</organism>
<dbReference type="Pfam" id="PF02743">
    <property type="entry name" value="dCache_1"/>
    <property type="match status" value="1"/>
</dbReference>
<dbReference type="GO" id="GO:0007165">
    <property type="term" value="P:signal transduction"/>
    <property type="evidence" value="ECO:0007669"/>
    <property type="project" value="UniProtKB-KW"/>
</dbReference>
<comment type="subcellular location">
    <subcellularLocation>
        <location evidence="1">Cell membrane</location>
        <topology evidence="1">Multi-pass membrane protein</topology>
    </subcellularLocation>
</comment>
<feature type="transmembrane region" description="Helical" evidence="10">
    <location>
        <begin position="278"/>
        <end position="299"/>
    </location>
</feature>
<evidence type="ECO:0000256" key="2">
    <source>
        <dbReference type="ARBA" id="ARBA00022475"/>
    </source>
</evidence>
<evidence type="ECO:0000313" key="13">
    <source>
        <dbReference type="EMBL" id="GKX31016.1"/>
    </source>
</evidence>
<keyword evidence="2" id="KW-1003">Cell membrane</keyword>
<dbReference type="CDD" id="cd12912">
    <property type="entry name" value="PDC2_MCP_like"/>
    <property type="match status" value="1"/>
</dbReference>
<dbReference type="PROSITE" id="PS51257">
    <property type="entry name" value="PROKAR_LIPOPROTEIN"/>
    <property type="match status" value="1"/>
</dbReference>
<keyword evidence="6 10" id="KW-0472">Membrane</keyword>
<evidence type="ECO:0000256" key="10">
    <source>
        <dbReference type="SAM" id="Phobius"/>
    </source>
</evidence>
<feature type="domain" description="Methyl-accepting transducer" evidence="11">
    <location>
        <begin position="376"/>
        <end position="633"/>
    </location>
</feature>
<evidence type="ECO:0000259" key="11">
    <source>
        <dbReference type="PROSITE" id="PS50111"/>
    </source>
</evidence>
<dbReference type="InterPro" id="IPR003660">
    <property type="entry name" value="HAMP_dom"/>
</dbReference>
<dbReference type="PANTHER" id="PTHR32089:SF112">
    <property type="entry name" value="LYSOZYME-LIKE PROTEIN-RELATED"/>
    <property type="match status" value="1"/>
</dbReference>
<dbReference type="InterPro" id="IPR029151">
    <property type="entry name" value="Sensor-like_sf"/>
</dbReference>
<keyword evidence="4 10" id="KW-0812">Transmembrane</keyword>
<dbReference type="InterPro" id="IPR004089">
    <property type="entry name" value="MCPsignal_dom"/>
</dbReference>
<dbReference type="Gene3D" id="1.10.287.950">
    <property type="entry name" value="Methyl-accepting chemotaxis protein"/>
    <property type="match status" value="1"/>
</dbReference>
<evidence type="ECO:0000313" key="14">
    <source>
        <dbReference type="Proteomes" id="UP001144256"/>
    </source>
</evidence>
<proteinExistence type="inferred from homology"/>
<dbReference type="PANTHER" id="PTHR32089">
    <property type="entry name" value="METHYL-ACCEPTING CHEMOTAXIS PROTEIN MCPB"/>
    <property type="match status" value="1"/>
</dbReference>
<sequence>MKSIKTKLILVISIIVLISCLALSFLVYKYGSDILLNKTEDNLVIISEKSSQVIAERINIEKKVLESIASKEKIVETYVTKREKMIALNNEISKYGYSKMFISDVDGKAYSNKDEEKDVSEREYFKKALDGETIISDVLKDETGKSLFVTYATPIYRGGGICGILIAIQDINAFTEMISDITIGANGYAFIVNKNGQLVADKSIERVNSVNMIDESKNSKQYSKIVNDMIEGLSGSGEYTIDDNNNIMGYAPIANTDWSLGVVAPVNEVLKELDQLKILSFSTTTIMLIITLLLVYMIGSMIAKPLRHLAKVLNRLSNYDLAKDDTQISKYFNRKDEIGIISNALFKMQNNFIDLITKITDASREVRDSSMAMTDITEQCANTANNVAVTIGEIAKSSSEQAHNTEVGSESIYQLGNLIEDEHNVMIELNDNSNKADELIDSGLVEISELINKTEESGKSAKEIFGVIAETNKSTQKIGKASTMIAAIAEQTNLLALNAAIEAARAGDAGKGFAVVAEEIRKLAEQSTTSTKEIDKIVNELVNNAKEAVVRIKEVSDIVEQQVTSVKETERKYKDISYAINDSSKSIDKLNSLGEELKTKKSEILDVISNLSAIAEENAASTEEVAASTEEQSASLQLIVSTSEKLSQLANELDNTASRFKI</sequence>
<reference evidence="13" key="1">
    <citation type="submission" date="2022-06" db="EMBL/GenBank/DDBJ databases">
        <title>Vallitalea longa sp. nov., an anaerobic bacterium isolated from marine sediment.</title>
        <authorList>
            <person name="Hirano S."/>
            <person name="Terahara T."/>
            <person name="Mori K."/>
            <person name="Hamada M."/>
            <person name="Matsumoto R."/>
            <person name="Kobayashi T."/>
        </authorList>
    </citation>
    <scope>NUCLEOTIDE SEQUENCE</scope>
    <source>
        <strain evidence="13">SH18-1</strain>
    </source>
</reference>
<keyword evidence="3" id="KW-0145">Chemotaxis</keyword>
<feature type="domain" description="HAMP" evidence="12">
    <location>
        <begin position="300"/>
        <end position="357"/>
    </location>
</feature>
<keyword evidence="5 10" id="KW-1133">Transmembrane helix</keyword>
<dbReference type="SUPFAM" id="SSF58104">
    <property type="entry name" value="Methyl-accepting chemotaxis protein (MCP) signaling domain"/>
    <property type="match status" value="1"/>
</dbReference>
<dbReference type="InterPro" id="IPR033479">
    <property type="entry name" value="dCache_1"/>
</dbReference>
<evidence type="ECO:0000259" key="12">
    <source>
        <dbReference type="PROSITE" id="PS50885"/>
    </source>
</evidence>
<dbReference type="RefSeq" id="WP_281817650.1">
    <property type="nucleotide sequence ID" value="NZ_BRLB01000013.1"/>
</dbReference>
<dbReference type="Gene3D" id="3.30.450.20">
    <property type="entry name" value="PAS domain"/>
    <property type="match status" value="1"/>
</dbReference>
<protein>
    <submittedName>
        <fullName evidence="13">Methyl-accepting chemotaxis protein</fullName>
    </submittedName>
</protein>
<gene>
    <name evidence="13" type="ORF">SH1V18_34960</name>
</gene>
<evidence type="ECO:0000256" key="5">
    <source>
        <dbReference type="ARBA" id="ARBA00022989"/>
    </source>
</evidence>
<evidence type="ECO:0000256" key="3">
    <source>
        <dbReference type="ARBA" id="ARBA00022500"/>
    </source>
</evidence>
<comment type="similarity">
    <text evidence="8">Belongs to the methyl-accepting chemotaxis (MCP) protein family.</text>
</comment>
<dbReference type="PROSITE" id="PS50111">
    <property type="entry name" value="CHEMOTAXIS_TRANSDUC_2"/>
    <property type="match status" value="1"/>
</dbReference>
<evidence type="ECO:0000256" key="6">
    <source>
        <dbReference type="ARBA" id="ARBA00023136"/>
    </source>
</evidence>
<evidence type="ECO:0000256" key="9">
    <source>
        <dbReference type="PROSITE-ProRule" id="PRU00284"/>
    </source>
</evidence>
<dbReference type="GO" id="GO:0006935">
    <property type="term" value="P:chemotaxis"/>
    <property type="evidence" value="ECO:0007669"/>
    <property type="project" value="UniProtKB-KW"/>
</dbReference>
<dbReference type="Pfam" id="PF00015">
    <property type="entry name" value="MCPsignal"/>
    <property type="match status" value="1"/>
</dbReference>
<keyword evidence="7 9" id="KW-0807">Transducer</keyword>
<comment type="caution">
    <text evidence="13">The sequence shown here is derived from an EMBL/GenBank/DDBJ whole genome shotgun (WGS) entry which is preliminary data.</text>
</comment>